<dbReference type="Proteomes" id="UP000285060">
    <property type="component" value="Unassembled WGS sequence"/>
</dbReference>
<dbReference type="PROSITE" id="PS51292">
    <property type="entry name" value="ZF_RING_CH"/>
    <property type="match status" value="1"/>
</dbReference>
<evidence type="ECO:0000256" key="1">
    <source>
        <dbReference type="ARBA" id="ARBA00022723"/>
    </source>
</evidence>
<evidence type="ECO:0000256" key="3">
    <source>
        <dbReference type="ARBA" id="ARBA00022833"/>
    </source>
</evidence>
<keyword evidence="3" id="KW-0862">Zinc</keyword>
<keyword evidence="1" id="KW-0479">Metal-binding</keyword>
<organism evidence="9 10">
    <name type="scientific">Aphanomyces invadans</name>
    <dbReference type="NCBI Taxonomy" id="157072"/>
    <lineage>
        <taxon>Eukaryota</taxon>
        <taxon>Sar</taxon>
        <taxon>Stramenopiles</taxon>
        <taxon>Oomycota</taxon>
        <taxon>Saprolegniomycetes</taxon>
        <taxon>Saprolegniales</taxon>
        <taxon>Verrucalvaceae</taxon>
        <taxon>Aphanomyces</taxon>
    </lineage>
</organism>
<keyword evidence="6" id="KW-1133">Transmembrane helix</keyword>
<evidence type="ECO:0000256" key="2">
    <source>
        <dbReference type="ARBA" id="ARBA00022771"/>
    </source>
</evidence>
<feature type="domain" description="RING-CH-type" evidence="8">
    <location>
        <begin position="24"/>
        <end position="90"/>
    </location>
</feature>
<dbReference type="SMART" id="SM00744">
    <property type="entry name" value="RINGv"/>
    <property type="match status" value="1"/>
</dbReference>
<feature type="region of interest" description="Disordered" evidence="5">
    <location>
        <begin position="273"/>
        <end position="294"/>
    </location>
</feature>
<dbReference type="GO" id="GO:0008270">
    <property type="term" value="F:zinc ion binding"/>
    <property type="evidence" value="ECO:0007669"/>
    <property type="project" value="UniProtKB-KW"/>
</dbReference>
<dbReference type="InterPro" id="IPR011016">
    <property type="entry name" value="Znf_RING-CH"/>
</dbReference>
<feature type="transmembrane region" description="Helical" evidence="6">
    <location>
        <begin position="158"/>
        <end position="183"/>
    </location>
</feature>
<evidence type="ECO:0000313" key="9">
    <source>
        <dbReference type="EMBL" id="RHY27569.1"/>
    </source>
</evidence>
<dbReference type="InterPro" id="IPR013083">
    <property type="entry name" value="Znf_RING/FYVE/PHD"/>
</dbReference>
<dbReference type="PANTHER" id="PTHR46347:SF1">
    <property type="entry name" value="RING_FYVE_PHD ZINC FINGER SUPERFAMILY PROTEIN"/>
    <property type="match status" value="1"/>
</dbReference>
<dbReference type="VEuPathDB" id="FungiDB:H310_13894"/>
<dbReference type="PROSITE" id="PS50089">
    <property type="entry name" value="ZF_RING_2"/>
    <property type="match status" value="1"/>
</dbReference>
<evidence type="ECO:0000256" key="6">
    <source>
        <dbReference type="SAM" id="Phobius"/>
    </source>
</evidence>
<evidence type="ECO:0000259" key="8">
    <source>
        <dbReference type="PROSITE" id="PS51292"/>
    </source>
</evidence>
<comment type="caution">
    <text evidence="9">The sequence shown here is derived from an EMBL/GenBank/DDBJ whole genome shotgun (WGS) entry which is preliminary data.</text>
</comment>
<dbReference type="SUPFAM" id="SSF57850">
    <property type="entry name" value="RING/U-box"/>
    <property type="match status" value="1"/>
</dbReference>
<dbReference type="EMBL" id="QUSY01000744">
    <property type="protein sequence ID" value="RHY27569.1"/>
    <property type="molecule type" value="Genomic_DNA"/>
</dbReference>
<dbReference type="AlphaFoldDB" id="A0A3R7A6I6"/>
<keyword evidence="6" id="KW-0812">Transmembrane</keyword>
<feature type="transmembrane region" description="Helical" evidence="6">
    <location>
        <begin position="107"/>
        <end position="127"/>
    </location>
</feature>
<keyword evidence="6" id="KW-0472">Membrane</keyword>
<feature type="transmembrane region" description="Helical" evidence="6">
    <location>
        <begin position="218"/>
        <end position="243"/>
    </location>
</feature>
<dbReference type="InterPro" id="IPR001841">
    <property type="entry name" value="Znf_RING"/>
</dbReference>
<evidence type="ECO:0000313" key="10">
    <source>
        <dbReference type="Proteomes" id="UP000285060"/>
    </source>
</evidence>
<accession>A0A3R7A6I6</accession>
<feature type="domain" description="RING-type" evidence="7">
    <location>
        <begin position="32"/>
        <end position="84"/>
    </location>
</feature>
<keyword evidence="10" id="KW-1185">Reference proteome</keyword>
<evidence type="ECO:0000256" key="5">
    <source>
        <dbReference type="SAM" id="MobiDB-lite"/>
    </source>
</evidence>
<feature type="compositionally biased region" description="Low complexity" evidence="5">
    <location>
        <begin position="273"/>
        <end position="286"/>
    </location>
</feature>
<protein>
    <submittedName>
        <fullName evidence="9">Uncharacterized protein</fullName>
    </submittedName>
</protein>
<name>A0A3R7A6I6_9STRA</name>
<evidence type="ECO:0000259" key="7">
    <source>
        <dbReference type="PROSITE" id="PS50089"/>
    </source>
</evidence>
<proteinExistence type="predicted"/>
<sequence length="294" mass="32190">MQLDTSKDGGTRADDAHVGDDVQLTLAEEPYCYLCLDSTHGAVFSPIELIAPCMCQSYIHRQCLDHWRATSNTLHAMTHCPTCRTPYETQNVQVDDGLQQQILRERVWRLGLTLGVVFLGSLLIWLADEGTPKAFQLHWNALGGKIYHAMGLPYLPPLLVYFLVSLATTAFVAGVLTLVAMWVDCCRGNHGRGGGYHNDCYCPDVDCRGCDGEFAGVFLVLVIVAIVFVGVFVLFTTIVGGVGNAVDRQGAQRVRVLETKLQRVKNLRPIASTSDLSSRSSDNVTSGMPVETLV</sequence>
<keyword evidence="2 4" id="KW-0863">Zinc-finger</keyword>
<gene>
    <name evidence="9" type="ORF">DYB32_007180</name>
</gene>
<evidence type="ECO:0000256" key="4">
    <source>
        <dbReference type="PROSITE-ProRule" id="PRU00175"/>
    </source>
</evidence>
<dbReference type="PANTHER" id="PTHR46347">
    <property type="entry name" value="RING/FYVE/PHD ZINC FINGER SUPERFAMILY PROTEIN"/>
    <property type="match status" value="1"/>
</dbReference>
<reference evidence="9 10" key="1">
    <citation type="submission" date="2018-08" db="EMBL/GenBank/DDBJ databases">
        <title>Aphanomyces genome sequencing and annotation.</title>
        <authorList>
            <person name="Minardi D."/>
            <person name="Oidtmann B."/>
            <person name="Van Der Giezen M."/>
            <person name="Studholme D.J."/>
        </authorList>
    </citation>
    <scope>NUCLEOTIDE SEQUENCE [LARGE SCALE GENOMIC DNA]</scope>
    <source>
        <strain evidence="9 10">NJM0002</strain>
    </source>
</reference>
<dbReference type="Gene3D" id="3.30.40.10">
    <property type="entry name" value="Zinc/RING finger domain, C3HC4 (zinc finger)"/>
    <property type="match status" value="1"/>
</dbReference>